<dbReference type="Proteomes" id="UP000029781">
    <property type="component" value="Segment"/>
</dbReference>
<dbReference type="KEGG" id="vg:9887421"/>
<organism evidence="1 2">
    <name type="scientific">Cafeteria roenbergensis virus (strain BV-PW1)</name>
    <name type="common">CroV</name>
    <dbReference type="NCBI Taxonomy" id="693272"/>
    <lineage>
        <taxon>Viruses</taxon>
        <taxon>Varidnaviria</taxon>
        <taxon>Bamfordvirae</taxon>
        <taxon>Nucleocytoviricota</taxon>
        <taxon>Megaviricetes</taxon>
        <taxon>Imitervirales</taxon>
        <taxon>Mimiviridae</taxon>
        <taxon>Aliimimivirinae</taxon>
        <taxon>Rheavirus</taxon>
        <taxon>Rheavirus sinusmexicani</taxon>
    </lineage>
</organism>
<dbReference type="EMBL" id="GU244497">
    <property type="protein sequence ID" value="ADO67052.1"/>
    <property type="molecule type" value="Genomic_DNA"/>
</dbReference>
<gene>
    <name evidence="1" type="ORF">crov019</name>
</gene>
<protein>
    <submittedName>
        <fullName evidence="1">Uncharacterized protein</fullName>
    </submittedName>
</protein>
<name>E3T4D9_CROVB</name>
<evidence type="ECO:0000313" key="2">
    <source>
        <dbReference type="Proteomes" id="UP000029781"/>
    </source>
</evidence>
<dbReference type="GeneID" id="9887421"/>
<dbReference type="RefSeq" id="YP_003969651.1">
    <property type="nucleotide sequence ID" value="NC_014637.1"/>
</dbReference>
<keyword evidence="2" id="KW-1185">Reference proteome</keyword>
<reference evidence="1 2" key="1">
    <citation type="journal article" date="2010" name="Proc. Natl. Acad. Sci. U.S.A.">
        <title>Giant virus with a remarkable complement of genes infects marine zooplankton.</title>
        <authorList>
            <person name="Fischer M.G."/>
            <person name="Allen M.J."/>
            <person name="Wilson W.H."/>
            <person name="Suttle C.A."/>
        </authorList>
    </citation>
    <scope>NUCLEOTIDE SEQUENCE [LARGE SCALE GENOMIC DNA]</scope>
    <source>
        <strain evidence="1 2">BV-PW1</strain>
    </source>
</reference>
<sequence>MVDNAKDARDIRVQTRVVKPAEQMEELFLSRNYDDDLKEYNEFYKNLMKNPFEIYLNFRNRLEKNGGSASFPEYKGTVSYLCKKLFQTEEILTFLKSNRPILYQQLIIKLISIQIKTKHMYPYRATIKCIESLLEALDMYYRTKDSYEHYYHTFRYHAYINLLLDDKSSFPHNIVFPCHKPIGSTNLIKLRCVPILLLGVADQPIKADQYVNTPLDFWSHDVQHARRQIQETLRYFDVYYKHIDYYDYRDLFGINVLDNFYYKMYRFTFDTILPLINKKDITEEAELAMRDLIKLIVFEIVHEKAWPITPKSICRNLTLRYDTFPIDNLEIDKDNNITTRIVKFDDPTVLSNVRGKLRAGFYDDTVTTNDKIVDTKYRKSGMIALAAQRLLNVLNCKNKASLDYLLALTTDKTATQEYLDVPEIEVRDYPKEEVPYPDDESYDDYELFEKYKLPDNYGENKDRLAKVPEDRKWFNKYLKYKSKYLSLKKL</sequence>
<organismHost>
    <name type="scientific">Cafeteria roenbergensis</name>
    <name type="common">Marine flagellate</name>
    <dbReference type="NCBI Taxonomy" id="33653"/>
</organismHost>
<accession>E3T4D9</accession>
<proteinExistence type="predicted"/>
<evidence type="ECO:0000313" key="1">
    <source>
        <dbReference type="EMBL" id="ADO67052.1"/>
    </source>
</evidence>